<feature type="compositionally biased region" description="Low complexity" evidence="1">
    <location>
        <begin position="409"/>
        <end position="419"/>
    </location>
</feature>
<keyword evidence="4" id="KW-1185">Reference proteome</keyword>
<reference evidence="2" key="1">
    <citation type="submission" date="2021-01" db="EMBL/GenBank/DDBJ databases">
        <authorList>
            <person name="Corre E."/>
            <person name="Pelletier E."/>
            <person name="Niang G."/>
            <person name="Scheremetjew M."/>
            <person name="Finn R."/>
            <person name="Kale V."/>
            <person name="Holt S."/>
            <person name="Cochrane G."/>
            <person name="Meng A."/>
            <person name="Brown T."/>
            <person name="Cohen L."/>
        </authorList>
    </citation>
    <scope>NUCLEOTIDE SEQUENCE</scope>
    <source>
        <strain evidence="2">RCC1537</strain>
    </source>
</reference>
<organism evidence="2">
    <name type="scientific">Diacronema lutheri</name>
    <name type="common">Unicellular marine alga</name>
    <name type="synonym">Monochrysis lutheri</name>
    <dbReference type="NCBI Taxonomy" id="2081491"/>
    <lineage>
        <taxon>Eukaryota</taxon>
        <taxon>Haptista</taxon>
        <taxon>Haptophyta</taxon>
        <taxon>Pavlovophyceae</taxon>
        <taxon>Pavlovales</taxon>
        <taxon>Pavlovaceae</taxon>
        <taxon>Diacronema</taxon>
    </lineage>
</organism>
<accession>A0A7R9YL46</accession>
<dbReference type="EMBL" id="JAGTXO010000012">
    <property type="protein sequence ID" value="KAG8464633.1"/>
    <property type="molecule type" value="Genomic_DNA"/>
</dbReference>
<reference evidence="3" key="2">
    <citation type="submission" date="2021-05" db="EMBL/GenBank/DDBJ databases">
        <title>The genome of the haptophyte Pavlova lutheri (Diacronema luteri, Pavlovales) - a model for lipid biosynthesis in eukaryotic algae.</title>
        <authorList>
            <person name="Hulatt C.J."/>
            <person name="Posewitz M.C."/>
        </authorList>
    </citation>
    <scope>NUCLEOTIDE SEQUENCE</scope>
    <source>
        <strain evidence="3">NIVA-4/92</strain>
    </source>
</reference>
<evidence type="ECO:0000313" key="2">
    <source>
        <dbReference type="EMBL" id="CAD8272778.1"/>
    </source>
</evidence>
<evidence type="ECO:0000313" key="3">
    <source>
        <dbReference type="EMBL" id="KAG8464633.1"/>
    </source>
</evidence>
<evidence type="ECO:0000313" key="4">
    <source>
        <dbReference type="Proteomes" id="UP000751190"/>
    </source>
</evidence>
<evidence type="ECO:0008006" key="5">
    <source>
        <dbReference type="Google" id="ProtNLM"/>
    </source>
</evidence>
<evidence type="ECO:0000256" key="1">
    <source>
        <dbReference type="SAM" id="MobiDB-lite"/>
    </source>
</evidence>
<sequence>MASTSQALELVTRAGFMPKGNDVHHAMLTLDEAHAWCLAHDECAGFTYQSTDPAPGGKVYVWFKSTEKVAPGAGWHSCVKGGGAASCGERAASSMLSLASVFSGGPKAPAPGSTKPVCAGLALLTRKPMHFEWWLRYHMALGISHFFIHVEDTPELLPLLQSEPYRSRVSLTRKEDEGAFKDNYWTLQDRQRFHVNSSLARCREMGIDWLFHVDDDELIWLDKPFRDIVAAAPRGATNITFSNLEAIPTTTEAVNFFEHIHTFTKRRMLAYVNGKPVGRTLPTVKLDGPHRFSGTSYAVPVSDGVILHYESCDFAQWCAKFRNQVDCTAERKGAIPFPYYRDSITLFQEHPDPLKDMGKWVEFYTRRKIEHYNTAEIKAGARHIAAVERPRMIDLLPSMAAAPNGAAAAAVGGSATSPPQSKAAAMPAPLSAGQR</sequence>
<dbReference type="Proteomes" id="UP000751190">
    <property type="component" value="Unassembled WGS sequence"/>
</dbReference>
<dbReference type="Pfam" id="PF13704">
    <property type="entry name" value="Glyco_tranf_2_4"/>
    <property type="match status" value="1"/>
</dbReference>
<protein>
    <recommendedName>
        <fullName evidence="5">Glycosyltransferase family 92 protein</fullName>
    </recommendedName>
</protein>
<dbReference type="EMBL" id="HBEB01010946">
    <property type="protein sequence ID" value="CAD8272778.1"/>
    <property type="molecule type" value="Transcribed_RNA"/>
</dbReference>
<dbReference type="OrthoDB" id="433309at2759"/>
<proteinExistence type="predicted"/>
<feature type="region of interest" description="Disordered" evidence="1">
    <location>
        <begin position="409"/>
        <end position="435"/>
    </location>
</feature>
<gene>
    <name evidence="3" type="ORF">KFE25_010001</name>
    <name evidence="2" type="ORF">PLUT1463_LOCUS7092</name>
</gene>
<dbReference type="AlphaFoldDB" id="A0A7R9YL46"/>
<name>A0A7R9YL46_DIALT</name>